<proteinExistence type="predicted"/>
<evidence type="ECO:0000313" key="1">
    <source>
        <dbReference type="EMBL" id="KAA8825848.1"/>
    </source>
</evidence>
<comment type="caution">
    <text evidence="1">The sequence shown here is derived from an EMBL/GenBank/DDBJ whole genome shotgun (WGS) entry which is preliminary data.</text>
</comment>
<organism evidence="1 2">
    <name type="scientific">Bifidobacterium reuteri</name>
    <dbReference type="NCBI Taxonomy" id="983706"/>
    <lineage>
        <taxon>Bacteria</taxon>
        <taxon>Bacillati</taxon>
        <taxon>Actinomycetota</taxon>
        <taxon>Actinomycetes</taxon>
        <taxon>Bifidobacteriales</taxon>
        <taxon>Bifidobacteriaceae</taxon>
        <taxon>Bifidobacterium</taxon>
    </lineage>
</organism>
<dbReference type="Proteomes" id="UP000326251">
    <property type="component" value="Unassembled WGS sequence"/>
</dbReference>
<gene>
    <name evidence="1" type="ORF">EMO92_03545</name>
</gene>
<name>A0A5J5E984_9BIFI</name>
<accession>A0A5J5E984</accession>
<evidence type="ECO:0000313" key="2">
    <source>
        <dbReference type="Proteomes" id="UP000326251"/>
    </source>
</evidence>
<dbReference type="EMBL" id="RZUG01000004">
    <property type="protein sequence ID" value="KAA8825848.1"/>
    <property type="molecule type" value="Genomic_DNA"/>
</dbReference>
<dbReference type="RefSeq" id="WP_044089771.1">
    <property type="nucleotide sequence ID" value="NZ_RZUG01000004.1"/>
</dbReference>
<dbReference type="AlphaFoldDB" id="A0A5J5E984"/>
<reference evidence="1 2" key="1">
    <citation type="journal article" date="2019" name="Syst. Appl. Microbiol.">
        <title>Characterization of Bifidobacterium species in feaces of the Egyptian fruit bat: Description of B. vespertilionis sp. nov. and B. rousetti sp. nov.</title>
        <authorList>
            <person name="Modesto M."/>
            <person name="Satti M."/>
            <person name="Watanabe K."/>
            <person name="Puglisi E."/>
            <person name="Morelli L."/>
            <person name="Huang C.-H."/>
            <person name="Liou J.-S."/>
            <person name="Miyashita M."/>
            <person name="Tamura T."/>
            <person name="Saito S."/>
            <person name="Mori K."/>
            <person name="Huang L."/>
            <person name="Sciavilla P."/>
            <person name="Sandri C."/>
            <person name="Spiezio C."/>
            <person name="Vitali F."/>
            <person name="Cavalieri D."/>
            <person name="Perpetuini G."/>
            <person name="Tofalo R."/>
            <person name="Bonetti A."/>
            <person name="Arita M."/>
            <person name="Mattarelli P."/>
        </authorList>
    </citation>
    <scope>NUCLEOTIDE SEQUENCE [LARGE SCALE GENOMIC DNA]</scope>
    <source>
        <strain evidence="1 2">RST19</strain>
    </source>
</reference>
<protein>
    <submittedName>
        <fullName evidence="1">Uncharacterized protein</fullName>
    </submittedName>
</protein>
<sequence length="168" mass="18145">MDVAELPTALDGTESKALILQTVLRQEKGQIESQTKWEDLAARGAPYDWSSRTMITCKDGAVASLTVTKYPSQEAAVGVIESMEELAARGTYVANPRSGVVKNKRRSQAAEEVVGKQIHYDECEDSPLDCSTCTVNGVASACDVDIWSNKTVVFTLVSAGASLHDFAW</sequence>